<dbReference type="Proteomes" id="UP000194221">
    <property type="component" value="Unassembled WGS sequence"/>
</dbReference>
<gene>
    <name evidence="2" type="ORF">WH52_02200</name>
</gene>
<keyword evidence="3" id="KW-1185">Reference proteome</keyword>
<accession>A0A1Y2PI43</accession>
<organism evidence="2 3">
    <name type="scientific">Tenacibaculum holothuriorum</name>
    <dbReference type="NCBI Taxonomy" id="1635173"/>
    <lineage>
        <taxon>Bacteria</taxon>
        <taxon>Pseudomonadati</taxon>
        <taxon>Bacteroidota</taxon>
        <taxon>Flavobacteriia</taxon>
        <taxon>Flavobacteriales</taxon>
        <taxon>Flavobacteriaceae</taxon>
        <taxon>Tenacibaculum</taxon>
    </lineage>
</organism>
<protein>
    <submittedName>
        <fullName evidence="2">Uncharacterized protein</fullName>
    </submittedName>
</protein>
<dbReference type="EMBL" id="LAPZ01000001">
    <property type="protein sequence ID" value="OSY89467.1"/>
    <property type="molecule type" value="Genomic_DNA"/>
</dbReference>
<dbReference type="RefSeq" id="WP_086029279.1">
    <property type="nucleotide sequence ID" value="NZ_LAPZ01000001.1"/>
</dbReference>
<feature type="transmembrane region" description="Helical" evidence="1">
    <location>
        <begin position="64"/>
        <end position="82"/>
    </location>
</feature>
<dbReference type="AlphaFoldDB" id="A0A1Y2PI43"/>
<reference evidence="2 3" key="1">
    <citation type="submission" date="2015-03" db="EMBL/GenBank/DDBJ databases">
        <title>Genome sequence of Tenacibaculum sp. S2-2, isolated from intestinal microbiota of sea cucumber, Apostichopus japonicas.</title>
        <authorList>
            <person name="Shao Z."/>
            <person name="Wang L."/>
            <person name="Li X."/>
        </authorList>
    </citation>
    <scope>NUCLEOTIDE SEQUENCE [LARGE SCALE GENOMIC DNA]</scope>
    <source>
        <strain evidence="2 3">S2-2</strain>
    </source>
</reference>
<sequence length="114" mass="12469">MITTQNINTDITLKPRSFSLIDYINKKIQQEEKNGIGIAVILIMVSTMIASFSAALAIHKQINIIPLAFTCISAMGANAVAISQRPFKYIAWAFIISIVGNIGMIIYQLALLAI</sequence>
<keyword evidence="1" id="KW-1133">Transmembrane helix</keyword>
<dbReference type="InParanoid" id="A0A1Y2PI43"/>
<feature type="transmembrane region" description="Helical" evidence="1">
    <location>
        <begin position="89"/>
        <end position="110"/>
    </location>
</feature>
<name>A0A1Y2PI43_9FLAO</name>
<evidence type="ECO:0000313" key="2">
    <source>
        <dbReference type="EMBL" id="OSY89467.1"/>
    </source>
</evidence>
<keyword evidence="1" id="KW-0472">Membrane</keyword>
<comment type="caution">
    <text evidence="2">The sequence shown here is derived from an EMBL/GenBank/DDBJ whole genome shotgun (WGS) entry which is preliminary data.</text>
</comment>
<dbReference type="OrthoDB" id="1189796at2"/>
<feature type="transmembrane region" description="Helical" evidence="1">
    <location>
        <begin position="36"/>
        <end position="58"/>
    </location>
</feature>
<evidence type="ECO:0000313" key="3">
    <source>
        <dbReference type="Proteomes" id="UP000194221"/>
    </source>
</evidence>
<keyword evidence="1" id="KW-0812">Transmembrane</keyword>
<evidence type="ECO:0000256" key="1">
    <source>
        <dbReference type="SAM" id="Phobius"/>
    </source>
</evidence>
<proteinExistence type="predicted"/>